<protein>
    <submittedName>
        <fullName evidence="1">Uncharacterized protein</fullName>
    </submittedName>
</protein>
<sequence>MVNHFNLFSKIYKRCSDQKGSSISIFFIFCLSHLRPKKIQIFLKLATSYHSKFKPKGIVKRIYIIGSEKDHDLSIKRNQKDYQLLEIFTCKRFITPYF</sequence>
<reference evidence="1 2" key="1">
    <citation type="submission" date="2013-10" db="EMBL/GenBank/DDBJ databases">
        <authorList>
            <consortium name="International Citrus Genome Consortium"/>
            <person name="Jenkins J."/>
            <person name="Schmutz J."/>
            <person name="Prochnik S."/>
            <person name="Rokhsar D."/>
            <person name="Gmitter F."/>
            <person name="Ollitrault P."/>
            <person name="Machado M."/>
            <person name="Talon M."/>
            <person name="Wincker P."/>
            <person name="Jaillon O."/>
            <person name="Morgante M."/>
        </authorList>
    </citation>
    <scope>NUCLEOTIDE SEQUENCE</scope>
    <source>
        <strain evidence="2">cv. Clemenules</strain>
    </source>
</reference>
<dbReference type="EMBL" id="KI536925">
    <property type="protein sequence ID" value="ESR41415.1"/>
    <property type="molecule type" value="Genomic_DNA"/>
</dbReference>
<name>V4SR56_CITCL</name>
<dbReference type="Proteomes" id="UP000030687">
    <property type="component" value="Unassembled WGS sequence"/>
</dbReference>
<dbReference type="Gramene" id="ESR41415">
    <property type="protein sequence ID" value="ESR41415"/>
    <property type="gene ID" value="CICLE_v10026834mg"/>
</dbReference>
<accession>V4SR56</accession>
<proteinExistence type="predicted"/>
<evidence type="ECO:0000313" key="1">
    <source>
        <dbReference type="EMBL" id="ESR41415.1"/>
    </source>
</evidence>
<organism evidence="1 2">
    <name type="scientific">Citrus clementina</name>
    <name type="common">Clementine</name>
    <name type="synonym">Citrus deliciosa x Citrus sinensis</name>
    <dbReference type="NCBI Taxonomy" id="85681"/>
    <lineage>
        <taxon>Eukaryota</taxon>
        <taxon>Viridiplantae</taxon>
        <taxon>Streptophyta</taxon>
        <taxon>Embryophyta</taxon>
        <taxon>Tracheophyta</taxon>
        <taxon>Spermatophyta</taxon>
        <taxon>Magnoliopsida</taxon>
        <taxon>eudicotyledons</taxon>
        <taxon>Gunneridae</taxon>
        <taxon>Pentapetalae</taxon>
        <taxon>rosids</taxon>
        <taxon>malvids</taxon>
        <taxon>Sapindales</taxon>
        <taxon>Rutaceae</taxon>
        <taxon>Aurantioideae</taxon>
        <taxon>Citrus</taxon>
    </lineage>
</organism>
<keyword evidence="2" id="KW-1185">Reference proteome</keyword>
<dbReference type="InParanoid" id="V4SR56"/>
<dbReference type="AlphaFoldDB" id="V4SR56"/>
<gene>
    <name evidence="1" type="ORF">CICLE_v10026834mg</name>
</gene>
<dbReference type="KEGG" id="cic:CICLE_v10026834mg"/>
<evidence type="ECO:0000313" key="2">
    <source>
        <dbReference type="Proteomes" id="UP000030687"/>
    </source>
</evidence>